<dbReference type="GO" id="GO:0046872">
    <property type="term" value="F:metal ion binding"/>
    <property type="evidence" value="ECO:0007669"/>
    <property type="project" value="UniProtKB-KW"/>
</dbReference>
<evidence type="ECO:0000256" key="3">
    <source>
        <dbReference type="ARBA" id="ARBA00022691"/>
    </source>
</evidence>
<evidence type="ECO:0000256" key="2">
    <source>
        <dbReference type="ARBA" id="ARBA00022485"/>
    </source>
</evidence>
<dbReference type="InterPro" id="IPR012840">
    <property type="entry name" value="NrdG2"/>
</dbReference>
<evidence type="ECO:0000256" key="1">
    <source>
        <dbReference type="ARBA" id="ARBA00001966"/>
    </source>
</evidence>
<proteinExistence type="predicted"/>
<evidence type="ECO:0000313" key="8">
    <source>
        <dbReference type="EMBL" id="AUB84390.1"/>
    </source>
</evidence>
<sequence>MGIAQSPQLITAAPVPPTSARRELRVGGLTPLTTVDYPGELAAVVFCQGCPWRCRYCHNGHLLPPRAAELIPWAQVRAFLEARRGLLDAVVFSGGEPTLQPALGAAMTQARALGFKVGLHSSGAYPARIEALLPLLDWVGLDIKALPEHYPAITGVPGSGERAWASLRLLLAAGVPLQVRTTLMPGQDGPAQLATLPERLAALGVREHRIQSCRTGHTLDPTLAAESARVL</sequence>
<evidence type="ECO:0000313" key="9">
    <source>
        <dbReference type="Proteomes" id="UP000232638"/>
    </source>
</evidence>
<dbReference type="SUPFAM" id="SSF102114">
    <property type="entry name" value="Radical SAM enzymes"/>
    <property type="match status" value="1"/>
</dbReference>
<dbReference type="CDD" id="cd01335">
    <property type="entry name" value="Radical_SAM"/>
    <property type="match status" value="1"/>
</dbReference>
<dbReference type="AlphaFoldDB" id="A0A2K8UFS7"/>
<dbReference type="PROSITE" id="PS51918">
    <property type="entry name" value="RADICAL_SAM"/>
    <property type="match status" value="1"/>
</dbReference>
<keyword evidence="9" id="KW-1185">Reference proteome</keyword>
<dbReference type="Pfam" id="PF04055">
    <property type="entry name" value="Radical_SAM"/>
    <property type="match status" value="1"/>
</dbReference>
<dbReference type="KEGG" id="tsy:THSYN_27940"/>
<protein>
    <submittedName>
        <fullName evidence="8">Anaerobic ribonucleoside-triphosphate reductase activating protein</fullName>
    </submittedName>
</protein>
<dbReference type="EMBL" id="CP020370">
    <property type="protein sequence ID" value="AUB84390.1"/>
    <property type="molecule type" value="Genomic_DNA"/>
</dbReference>
<accession>A0A2K8UFS7</accession>
<dbReference type="RefSeq" id="WP_100922046.1">
    <property type="nucleotide sequence ID" value="NZ_CP020370.1"/>
</dbReference>
<comment type="cofactor">
    <cofactor evidence="1">
        <name>[4Fe-4S] cluster</name>
        <dbReference type="ChEBI" id="CHEBI:49883"/>
    </cofactor>
</comment>
<name>A0A2K8UFS7_9GAMM</name>
<keyword evidence="2" id="KW-0004">4Fe-4S</keyword>
<dbReference type="InterPro" id="IPR013785">
    <property type="entry name" value="Aldolase_TIM"/>
</dbReference>
<dbReference type="PANTHER" id="PTHR30352:SF13">
    <property type="entry name" value="GLYCYL-RADICAL ENZYME ACTIVATING ENZYME YJJW-RELATED"/>
    <property type="match status" value="1"/>
</dbReference>
<keyword evidence="5" id="KW-0408">Iron</keyword>
<evidence type="ECO:0000256" key="6">
    <source>
        <dbReference type="ARBA" id="ARBA00023014"/>
    </source>
</evidence>
<dbReference type="NCBIfam" id="TIGR02495">
    <property type="entry name" value="NrdG2"/>
    <property type="match status" value="1"/>
</dbReference>
<feature type="domain" description="Radical SAM core" evidence="7">
    <location>
        <begin position="36"/>
        <end position="231"/>
    </location>
</feature>
<reference evidence="8 9" key="1">
    <citation type="submission" date="2017-03" db="EMBL/GenBank/DDBJ databases">
        <title>Complete genome sequence of Candidatus 'Thiodictyon syntrophicum' sp. nov. strain Cad16T, a photolithoautotroph purple sulfur bacterium isolated from an alpine meromictic lake.</title>
        <authorList>
            <person name="Luedin S.M."/>
            <person name="Pothier J.F."/>
            <person name="Danza F."/>
            <person name="Storelli N."/>
            <person name="Wittwer M."/>
            <person name="Tonolla M."/>
        </authorList>
    </citation>
    <scope>NUCLEOTIDE SEQUENCE [LARGE SCALE GENOMIC DNA]</scope>
    <source>
        <strain evidence="8 9">Cad16T</strain>
    </source>
</reference>
<dbReference type="Gene3D" id="3.20.20.70">
    <property type="entry name" value="Aldolase class I"/>
    <property type="match status" value="1"/>
</dbReference>
<dbReference type="SFLD" id="SFLDS00029">
    <property type="entry name" value="Radical_SAM"/>
    <property type="match status" value="1"/>
</dbReference>
<evidence type="ECO:0000256" key="4">
    <source>
        <dbReference type="ARBA" id="ARBA00022723"/>
    </source>
</evidence>
<keyword evidence="4" id="KW-0479">Metal-binding</keyword>
<dbReference type="Proteomes" id="UP000232638">
    <property type="component" value="Chromosome"/>
</dbReference>
<organism evidence="8 9">
    <name type="scientific">Candidatus Thiodictyon syntrophicum</name>
    <dbReference type="NCBI Taxonomy" id="1166950"/>
    <lineage>
        <taxon>Bacteria</taxon>
        <taxon>Pseudomonadati</taxon>
        <taxon>Pseudomonadota</taxon>
        <taxon>Gammaproteobacteria</taxon>
        <taxon>Chromatiales</taxon>
        <taxon>Chromatiaceae</taxon>
        <taxon>Thiodictyon</taxon>
    </lineage>
</organism>
<dbReference type="OrthoDB" id="9782387at2"/>
<dbReference type="PANTHER" id="PTHR30352">
    <property type="entry name" value="PYRUVATE FORMATE-LYASE-ACTIVATING ENZYME"/>
    <property type="match status" value="1"/>
</dbReference>
<gene>
    <name evidence="8" type="ORF">THSYN_27940</name>
</gene>
<dbReference type="GO" id="GO:0003824">
    <property type="term" value="F:catalytic activity"/>
    <property type="evidence" value="ECO:0007669"/>
    <property type="project" value="InterPro"/>
</dbReference>
<dbReference type="InterPro" id="IPR034457">
    <property type="entry name" value="Organic_radical-activating"/>
</dbReference>
<evidence type="ECO:0000259" key="7">
    <source>
        <dbReference type="PROSITE" id="PS51918"/>
    </source>
</evidence>
<keyword evidence="6" id="KW-0411">Iron-sulfur</keyword>
<evidence type="ECO:0000256" key="5">
    <source>
        <dbReference type="ARBA" id="ARBA00023004"/>
    </source>
</evidence>
<dbReference type="InterPro" id="IPR058240">
    <property type="entry name" value="rSAM_sf"/>
</dbReference>
<dbReference type="SFLD" id="SFLDG01094">
    <property type="entry name" value="Uncharacterised_Radical_SAM_Su"/>
    <property type="match status" value="1"/>
</dbReference>
<dbReference type="GO" id="GO:0051539">
    <property type="term" value="F:4 iron, 4 sulfur cluster binding"/>
    <property type="evidence" value="ECO:0007669"/>
    <property type="project" value="UniProtKB-KW"/>
</dbReference>
<dbReference type="InterPro" id="IPR007197">
    <property type="entry name" value="rSAM"/>
</dbReference>
<keyword evidence="3" id="KW-0949">S-adenosyl-L-methionine</keyword>